<dbReference type="GO" id="GO:0046975">
    <property type="term" value="F:histone H3K36 methyltransferase activity"/>
    <property type="evidence" value="ECO:0007669"/>
    <property type="project" value="TreeGrafter"/>
</dbReference>
<dbReference type="GO" id="GO:0044774">
    <property type="term" value="P:mitotic DNA integrity checkpoint signaling"/>
    <property type="evidence" value="ECO:0007669"/>
    <property type="project" value="TreeGrafter"/>
</dbReference>
<dbReference type="GO" id="GO:0015074">
    <property type="term" value="P:DNA integration"/>
    <property type="evidence" value="ECO:0007669"/>
    <property type="project" value="TreeGrafter"/>
</dbReference>
<reference evidence="2 3" key="1">
    <citation type="journal article" date="2014" name="Nat. Genet.">
        <title>Genome and transcriptome of the porcine whipworm Trichuris suis.</title>
        <authorList>
            <person name="Jex A.R."/>
            <person name="Nejsum P."/>
            <person name="Schwarz E.M."/>
            <person name="Hu L."/>
            <person name="Young N.D."/>
            <person name="Hall R.S."/>
            <person name="Korhonen P.K."/>
            <person name="Liao S."/>
            <person name="Thamsborg S."/>
            <person name="Xia J."/>
            <person name="Xu P."/>
            <person name="Wang S."/>
            <person name="Scheerlinck J.P."/>
            <person name="Hofmann A."/>
            <person name="Sternberg P.W."/>
            <person name="Wang J."/>
            <person name="Gasser R.B."/>
        </authorList>
    </citation>
    <scope>NUCLEOTIDE SEQUENCE [LARGE SCALE GENOMIC DNA]</scope>
    <source>
        <strain evidence="2">DCEP-RM93M</strain>
    </source>
</reference>
<proteinExistence type="predicted"/>
<dbReference type="Proteomes" id="UP000030764">
    <property type="component" value="Unassembled WGS sequence"/>
</dbReference>
<dbReference type="PANTHER" id="PTHR46060">
    <property type="entry name" value="MARINER MOS1 TRANSPOSASE-LIKE PROTEIN"/>
    <property type="match status" value="1"/>
</dbReference>
<organism evidence="2 3">
    <name type="scientific">Trichuris suis</name>
    <name type="common">pig whipworm</name>
    <dbReference type="NCBI Taxonomy" id="68888"/>
    <lineage>
        <taxon>Eukaryota</taxon>
        <taxon>Metazoa</taxon>
        <taxon>Ecdysozoa</taxon>
        <taxon>Nematoda</taxon>
        <taxon>Enoplea</taxon>
        <taxon>Dorylaimia</taxon>
        <taxon>Trichinellida</taxon>
        <taxon>Trichuridae</taxon>
        <taxon>Trichuris</taxon>
    </lineage>
</organism>
<dbReference type="GO" id="GO:0031297">
    <property type="term" value="P:replication fork processing"/>
    <property type="evidence" value="ECO:0007669"/>
    <property type="project" value="TreeGrafter"/>
</dbReference>
<dbReference type="EMBL" id="KL363533">
    <property type="protein sequence ID" value="KFD45358.1"/>
    <property type="molecule type" value="Genomic_DNA"/>
</dbReference>
<dbReference type="GO" id="GO:0006303">
    <property type="term" value="P:double-strand break repair via nonhomologous end joining"/>
    <property type="evidence" value="ECO:0007669"/>
    <property type="project" value="TreeGrafter"/>
</dbReference>
<dbReference type="GO" id="GO:0035861">
    <property type="term" value="C:site of double-strand break"/>
    <property type="evidence" value="ECO:0007669"/>
    <property type="project" value="TreeGrafter"/>
</dbReference>
<dbReference type="GO" id="GO:0000729">
    <property type="term" value="P:DNA double-strand break processing"/>
    <property type="evidence" value="ECO:0007669"/>
    <property type="project" value="TreeGrafter"/>
</dbReference>
<dbReference type="InterPro" id="IPR052709">
    <property type="entry name" value="Transposase-MT_Hybrid"/>
</dbReference>
<evidence type="ECO:0008006" key="4">
    <source>
        <dbReference type="Google" id="ProtNLM"/>
    </source>
</evidence>
<dbReference type="GO" id="GO:0003697">
    <property type="term" value="F:single-stranded DNA binding"/>
    <property type="evidence" value="ECO:0007669"/>
    <property type="project" value="TreeGrafter"/>
</dbReference>
<evidence type="ECO:0000256" key="1">
    <source>
        <dbReference type="SAM" id="MobiDB-lite"/>
    </source>
</evidence>
<sequence length="160" mass="18533">MSLRNDMASSKGDMSIEETHAGPRKCSLNPKLLRETVELQHGTTVRELAARTEVHYSMSRLFFVPIGKAKNLSQLIPHELTEILRKKRVAARLDFLFHQVERPSLERTLTRDEKWCLYDNRKHETVRSDKHTPPKSFPKPNLHPTNVLLSVWWCTSAAIH</sequence>
<dbReference type="PANTHER" id="PTHR46060:SF2">
    <property type="entry name" value="HISTONE-LYSINE N-METHYLTRANSFERASE SETMAR"/>
    <property type="match status" value="1"/>
</dbReference>
<dbReference type="GO" id="GO:0005634">
    <property type="term" value="C:nucleus"/>
    <property type="evidence" value="ECO:0007669"/>
    <property type="project" value="TreeGrafter"/>
</dbReference>
<dbReference type="GO" id="GO:0042800">
    <property type="term" value="F:histone H3K4 methyltransferase activity"/>
    <property type="evidence" value="ECO:0007669"/>
    <property type="project" value="TreeGrafter"/>
</dbReference>
<dbReference type="Gene3D" id="3.30.420.10">
    <property type="entry name" value="Ribonuclease H-like superfamily/Ribonuclease H"/>
    <property type="match status" value="1"/>
</dbReference>
<accession>A0A085LK62</accession>
<protein>
    <recommendedName>
        <fullName evidence="4">Mos1 transposase HTH domain-containing protein</fullName>
    </recommendedName>
</protein>
<dbReference type="Pfam" id="PF01359">
    <property type="entry name" value="Transposase_1"/>
    <property type="match status" value="1"/>
</dbReference>
<dbReference type="GO" id="GO:0000014">
    <property type="term" value="F:single-stranded DNA endodeoxyribonuclease activity"/>
    <property type="evidence" value="ECO:0007669"/>
    <property type="project" value="TreeGrafter"/>
</dbReference>
<keyword evidence="3" id="KW-1185">Reference proteome</keyword>
<dbReference type="AlphaFoldDB" id="A0A085LK62"/>
<dbReference type="GO" id="GO:0044547">
    <property type="term" value="F:DNA topoisomerase binding"/>
    <property type="evidence" value="ECO:0007669"/>
    <property type="project" value="TreeGrafter"/>
</dbReference>
<dbReference type="InterPro" id="IPR001888">
    <property type="entry name" value="Transposase_1"/>
</dbReference>
<evidence type="ECO:0000313" key="2">
    <source>
        <dbReference type="EMBL" id="KFD45358.1"/>
    </source>
</evidence>
<dbReference type="GO" id="GO:0000793">
    <property type="term" value="C:condensed chromosome"/>
    <property type="evidence" value="ECO:0007669"/>
    <property type="project" value="TreeGrafter"/>
</dbReference>
<gene>
    <name evidence="2" type="ORF">M513_13765</name>
</gene>
<dbReference type="InterPro" id="IPR036397">
    <property type="entry name" value="RNaseH_sf"/>
</dbReference>
<feature type="region of interest" description="Disordered" evidence="1">
    <location>
        <begin position="1"/>
        <end position="26"/>
    </location>
</feature>
<name>A0A085LK62_9BILA</name>
<evidence type="ECO:0000313" key="3">
    <source>
        <dbReference type="Proteomes" id="UP000030764"/>
    </source>
</evidence>
<dbReference type="GO" id="GO:0003690">
    <property type="term" value="F:double-stranded DNA binding"/>
    <property type="evidence" value="ECO:0007669"/>
    <property type="project" value="TreeGrafter"/>
</dbReference>